<evidence type="ECO:0000259" key="1">
    <source>
        <dbReference type="Pfam" id="PF12697"/>
    </source>
</evidence>
<dbReference type="EMBL" id="JABVEC010000017">
    <property type="protein sequence ID" value="MBC6468170.1"/>
    <property type="molecule type" value="Genomic_DNA"/>
</dbReference>
<keyword evidence="3" id="KW-1185">Reference proteome</keyword>
<dbReference type="RefSeq" id="WP_187245180.1">
    <property type="nucleotide sequence ID" value="NZ_BAAAOK010000019.1"/>
</dbReference>
<dbReference type="PANTHER" id="PTHR37017">
    <property type="entry name" value="AB HYDROLASE-1 DOMAIN-CONTAINING PROTEIN-RELATED"/>
    <property type="match status" value="1"/>
</dbReference>
<dbReference type="Pfam" id="PF12697">
    <property type="entry name" value="Abhydrolase_6"/>
    <property type="match status" value="1"/>
</dbReference>
<organism evidence="2 3">
    <name type="scientific">Actinomadura alba</name>
    <dbReference type="NCBI Taxonomy" id="406431"/>
    <lineage>
        <taxon>Bacteria</taxon>
        <taxon>Bacillati</taxon>
        <taxon>Actinomycetota</taxon>
        <taxon>Actinomycetes</taxon>
        <taxon>Streptosporangiales</taxon>
        <taxon>Thermomonosporaceae</taxon>
        <taxon>Actinomadura</taxon>
    </lineage>
</organism>
<comment type="caution">
    <text evidence="2">The sequence shown here is derived from an EMBL/GenBank/DDBJ whole genome shotgun (WGS) entry which is preliminary data.</text>
</comment>
<evidence type="ECO:0000313" key="3">
    <source>
        <dbReference type="Proteomes" id="UP000805614"/>
    </source>
</evidence>
<dbReference type="InterPro" id="IPR000073">
    <property type="entry name" value="AB_hydrolase_1"/>
</dbReference>
<dbReference type="GO" id="GO:0016787">
    <property type="term" value="F:hydrolase activity"/>
    <property type="evidence" value="ECO:0007669"/>
    <property type="project" value="UniProtKB-KW"/>
</dbReference>
<protein>
    <submittedName>
        <fullName evidence="2">Alpha/beta hydrolase</fullName>
    </submittedName>
</protein>
<reference evidence="2 3" key="1">
    <citation type="submission" date="2020-06" db="EMBL/GenBank/DDBJ databases">
        <title>Actinomadura xiongansis sp. nov., isolated from soil of Baiyangdian.</title>
        <authorList>
            <person name="Zhang X."/>
        </authorList>
    </citation>
    <scope>NUCLEOTIDE SEQUENCE [LARGE SCALE GENOMIC DNA]</scope>
    <source>
        <strain evidence="2 3">HBUM206468</strain>
    </source>
</reference>
<keyword evidence="2" id="KW-0378">Hydrolase</keyword>
<dbReference type="InterPro" id="IPR029058">
    <property type="entry name" value="AB_hydrolase_fold"/>
</dbReference>
<dbReference type="SUPFAM" id="SSF53474">
    <property type="entry name" value="alpha/beta-Hydrolases"/>
    <property type="match status" value="1"/>
</dbReference>
<evidence type="ECO:0000313" key="2">
    <source>
        <dbReference type="EMBL" id="MBC6468170.1"/>
    </source>
</evidence>
<feature type="domain" description="AB hydrolase-1" evidence="1">
    <location>
        <begin position="5"/>
        <end position="216"/>
    </location>
</feature>
<dbReference type="Gene3D" id="3.40.50.1820">
    <property type="entry name" value="alpha/beta hydrolase"/>
    <property type="match status" value="1"/>
</dbReference>
<name>A0ABR7LTI7_9ACTN</name>
<proteinExistence type="predicted"/>
<dbReference type="Proteomes" id="UP000805614">
    <property type="component" value="Unassembled WGS sequence"/>
</dbReference>
<sequence length="225" mass="24716">MATYVLIPGAASGPEYWRPLSAELRERGHDVVAVDLPCADDSAGLAEYADAVVDAIGDRTDLVLVAHSLGGFTGPLVCDRMPVDLLVLLQAMIPSPGEPPGDWWANTGYEQAKREQAEHGGPASDDPSDVYYHDVPPDLVAEATRAERDQSGTPFVKPWPLKAWPDVPTRFLLCGDDRFFPAEFMRRVVRERLGIIPDEIATGHMPMLARPAELADRLEAYRAER</sequence>
<accession>A0ABR7LTI7</accession>
<dbReference type="InterPro" id="IPR052897">
    <property type="entry name" value="Sec-Metab_Biosynth_Hydrolase"/>
</dbReference>
<gene>
    <name evidence="2" type="ORF">HKK74_22130</name>
</gene>
<dbReference type="PANTHER" id="PTHR37017:SF11">
    <property type="entry name" value="ESTERASE_LIPASE_THIOESTERASE DOMAIN-CONTAINING PROTEIN"/>
    <property type="match status" value="1"/>
</dbReference>